<proteinExistence type="predicted"/>
<name>R6UP36_9BACT</name>
<dbReference type="AlphaFoldDB" id="R6UP36"/>
<dbReference type="Proteomes" id="UP000017938">
    <property type="component" value="Unassembled WGS sequence"/>
</dbReference>
<accession>R6UP36</accession>
<comment type="caution">
    <text evidence="1">The sequence shown here is derived from an EMBL/GenBank/DDBJ whole genome shotgun (WGS) entry which is preliminary data.</text>
</comment>
<evidence type="ECO:0000313" key="1">
    <source>
        <dbReference type="EMBL" id="CDC72527.1"/>
    </source>
</evidence>
<organism evidence="1 2">
    <name type="scientific">Candidatus Colimorpha enterica</name>
    <dbReference type="NCBI Taxonomy" id="3083063"/>
    <lineage>
        <taxon>Bacteria</taxon>
        <taxon>Pseudomonadati</taxon>
        <taxon>Bacteroidota</taxon>
        <taxon>Bacteroidia</taxon>
        <taxon>Bacteroidales</taxon>
        <taxon>Candidatus Colimorpha</taxon>
    </lineage>
</organism>
<gene>
    <name evidence="1" type="ORF">BN580_00056</name>
</gene>
<dbReference type="EMBL" id="CBFW010000113">
    <property type="protein sequence ID" value="CDC72527.1"/>
    <property type="molecule type" value="Genomic_DNA"/>
</dbReference>
<sequence>MRSFEEEIKQRLSGLFLIKIGRTCNMLELTFGDHKSTINEVWHIQSPFRIVCDDRIITSDRDVYIPGNDSDGTFSYCSSERNSVFDDAVRNNQQFTNGFAVTDVKLLVHGDAIIEMQHDRSVLKVECFNNASSDEDDENWRFFRHHSRMLHIVCYRERIVRE</sequence>
<protein>
    <submittedName>
        <fullName evidence="1">Uncharacterized protein</fullName>
    </submittedName>
</protein>
<evidence type="ECO:0000313" key="2">
    <source>
        <dbReference type="Proteomes" id="UP000017938"/>
    </source>
</evidence>
<reference evidence="1" key="1">
    <citation type="submission" date="2012-11" db="EMBL/GenBank/DDBJ databases">
        <title>Dependencies among metagenomic species, viruses, plasmids and units of genetic variation.</title>
        <authorList>
            <person name="Nielsen H.B."/>
            <person name="Almeida M."/>
            <person name="Juncker A.S."/>
            <person name="Rasmussen S."/>
            <person name="Li J."/>
            <person name="Sunagawa S."/>
            <person name="Plichta D."/>
            <person name="Gautier L."/>
            <person name="Le Chatelier E."/>
            <person name="Peletier E."/>
            <person name="Bonde I."/>
            <person name="Nielsen T."/>
            <person name="Manichanh C."/>
            <person name="Arumugam M."/>
            <person name="Batto J."/>
            <person name="Santos M.B.Q.D."/>
            <person name="Blom N."/>
            <person name="Borruel N."/>
            <person name="Burgdorf K.S."/>
            <person name="Boumezbeur F."/>
            <person name="Casellas F."/>
            <person name="Dore J."/>
            <person name="Guarner F."/>
            <person name="Hansen T."/>
            <person name="Hildebrand F."/>
            <person name="Kaas R.S."/>
            <person name="Kennedy S."/>
            <person name="Kristiansen K."/>
            <person name="Kultima J.R."/>
            <person name="Leonard P."/>
            <person name="Levenez F."/>
            <person name="Lund O."/>
            <person name="Moumen B."/>
            <person name="Le Paslier D."/>
            <person name="Pons N."/>
            <person name="Pedersen O."/>
            <person name="Prifti E."/>
            <person name="Qin J."/>
            <person name="Raes J."/>
            <person name="Tap J."/>
            <person name="Tims S."/>
            <person name="Ussery D.W."/>
            <person name="Yamada T."/>
            <person name="MetaHit consortium"/>
            <person name="Renault P."/>
            <person name="Sicheritz-Ponten T."/>
            <person name="Bork P."/>
            <person name="Wang J."/>
            <person name="Brunak S."/>
            <person name="Ehrlich S.D."/>
        </authorList>
    </citation>
    <scope>NUCLEOTIDE SEQUENCE [LARGE SCALE GENOMIC DNA]</scope>
</reference>